<dbReference type="InterPro" id="IPR036955">
    <property type="entry name" value="AP2/ERF_dom_sf"/>
</dbReference>
<comment type="subcellular location">
    <subcellularLocation>
        <location evidence="1">Nucleus</location>
    </subcellularLocation>
</comment>
<dbReference type="Proteomes" id="UP001231189">
    <property type="component" value="Unassembled WGS sequence"/>
</dbReference>
<keyword evidence="5" id="KW-0539">Nucleus</keyword>
<feature type="domain" description="AP2/ERF" evidence="7">
    <location>
        <begin position="10"/>
        <end position="65"/>
    </location>
</feature>
<dbReference type="Gene3D" id="3.30.730.10">
    <property type="entry name" value="AP2/ERF domain"/>
    <property type="match status" value="1"/>
</dbReference>
<dbReference type="AlphaFoldDB" id="A0AAD8RFL9"/>
<dbReference type="PANTHER" id="PTHR31194">
    <property type="entry name" value="SHN SHINE , DNA BINDING / TRANSCRIPTION FACTOR"/>
    <property type="match status" value="1"/>
</dbReference>
<keyword evidence="6" id="KW-0812">Transmembrane</keyword>
<evidence type="ECO:0000256" key="5">
    <source>
        <dbReference type="ARBA" id="ARBA00023242"/>
    </source>
</evidence>
<dbReference type="GO" id="GO:0003677">
    <property type="term" value="F:DNA binding"/>
    <property type="evidence" value="ECO:0007669"/>
    <property type="project" value="UniProtKB-KW"/>
</dbReference>
<keyword evidence="6" id="KW-1133">Transmembrane helix</keyword>
<dbReference type="GO" id="GO:0003700">
    <property type="term" value="F:DNA-binding transcription factor activity"/>
    <property type="evidence" value="ECO:0007669"/>
    <property type="project" value="InterPro"/>
</dbReference>
<keyword evidence="3" id="KW-0238">DNA-binding</keyword>
<evidence type="ECO:0000259" key="7">
    <source>
        <dbReference type="PROSITE" id="PS51032"/>
    </source>
</evidence>
<feature type="transmembrane region" description="Helical" evidence="6">
    <location>
        <begin position="87"/>
        <end position="110"/>
    </location>
</feature>
<gene>
    <name evidence="8" type="ORF">QYE76_025462</name>
</gene>
<dbReference type="InterPro" id="IPR001471">
    <property type="entry name" value="AP2/ERF_dom"/>
</dbReference>
<accession>A0AAD8RFL9</accession>
<dbReference type="Pfam" id="PF00847">
    <property type="entry name" value="AP2"/>
    <property type="match status" value="1"/>
</dbReference>
<dbReference type="SUPFAM" id="SSF54171">
    <property type="entry name" value="DNA-binding domain"/>
    <property type="match status" value="1"/>
</dbReference>
<evidence type="ECO:0000256" key="3">
    <source>
        <dbReference type="ARBA" id="ARBA00023125"/>
    </source>
</evidence>
<name>A0AAD8RFL9_LOLMU</name>
<protein>
    <recommendedName>
        <fullName evidence="7">AP2/ERF domain-containing protein</fullName>
    </recommendedName>
</protein>
<evidence type="ECO:0000256" key="1">
    <source>
        <dbReference type="ARBA" id="ARBA00004123"/>
    </source>
</evidence>
<dbReference type="GO" id="GO:0005634">
    <property type="term" value="C:nucleus"/>
    <property type="evidence" value="ECO:0007669"/>
    <property type="project" value="UniProtKB-SubCell"/>
</dbReference>
<evidence type="ECO:0000256" key="6">
    <source>
        <dbReference type="SAM" id="Phobius"/>
    </source>
</evidence>
<comment type="caution">
    <text evidence="8">The sequence shown here is derived from an EMBL/GenBank/DDBJ whole genome shotgun (WGS) entry which is preliminary data.</text>
</comment>
<keyword evidence="4" id="KW-0804">Transcription</keyword>
<keyword evidence="2" id="KW-0805">Transcription regulation</keyword>
<sequence>MPPRRRGASGFRGVRVRPSGRFTAEIRAGGFRLTLGTYNTPELAARAYDAAAWRFRLPGRDMNREWKSLRLGEPGASSCISNGPTKIINGLITCLFFTFPFTFPFTFSILHESITEMSKIAFIDEIIPFFIFFHYNPSFSMLGPTIIAWHETVPKQVHVNIS</sequence>
<dbReference type="EMBL" id="JAUUTY010000006">
    <property type="protein sequence ID" value="KAK1619945.1"/>
    <property type="molecule type" value="Genomic_DNA"/>
</dbReference>
<proteinExistence type="predicted"/>
<dbReference type="InterPro" id="IPR016177">
    <property type="entry name" value="DNA-bd_dom_sf"/>
</dbReference>
<dbReference type="PANTHER" id="PTHR31194:SF189">
    <property type="entry name" value="AP2_ERF DOMAIN-CONTAINING PROTEIN"/>
    <property type="match status" value="1"/>
</dbReference>
<organism evidence="8 9">
    <name type="scientific">Lolium multiflorum</name>
    <name type="common">Italian ryegrass</name>
    <name type="synonym">Lolium perenne subsp. multiflorum</name>
    <dbReference type="NCBI Taxonomy" id="4521"/>
    <lineage>
        <taxon>Eukaryota</taxon>
        <taxon>Viridiplantae</taxon>
        <taxon>Streptophyta</taxon>
        <taxon>Embryophyta</taxon>
        <taxon>Tracheophyta</taxon>
        <taxon>Spermatophyta</taxon>
        <taxon>Magnoliopsida</taxon>
        <taxon>Liliopsida</taxon>
        <taxon>Poales</taxon>
        <taxon>Poaceae</taxon>
        <taxon>BOP clade</taxon>
        <taxon>Pooideae</taxon>
        <taxon>Poodae</taxon>
        <taxon>Poeae</taxon>
        <taxon>Poeae Chloroplast Group 2 (Poeae type)</taxon>
        <taxon>Loliodinae</taxon>
        <taxon>Loliinae</taxon>
        <taxon>Lolium</taxon>
    </lineage>
</organism>
<keyword evidence="6" id="KW-0472">Membrane</keyword>
<keyword evidence="9" id="KW-1185">Reference proteome</keyword>
<dbReference type="PROSITE" id="PS51032">
    <property type="entry name" value="AP2_ERF"/>
    <property type="match status" value="1"/>
</dbReference>
<evidence type="ECO:0000256" key="2">
    <source>
        <dbReference type="ARBA" id="ARBA00023015"/>
    </source>
</evidence>
<dbReference type="InterPro" id="IPR050913">
    <property type="entry name" value="AP2/ERF_ERF"/>
</dbReference>
<evidence type="ECO:0000313" key="8">
    <source>
        <dbReference type="EMBL" id="KAK1619945.1"/>
    </source>
</evidence>
<evidence type="ECO:0000313" key="9">
    <source>
        <dbReference type="Proteomes" id="UP001231189"/>
    </source>
</evidence>
<dbReference type="SMART" id="SM00380">
    <property type="entry name" value="AP2"/>
    <property type="match status" value="1"/>
</dbReference>
<reference evidence="8" key="1">
    <citation type="submission" date="2023-07" db="EMBL/GenBank/DDBJ databases">
        <title>A chromosome-level genome assembly of Lolium multiflorum.</title>
        <authorList>
            <person name="Chen Y."/>
            <person name="Copetti D."/>
            <person name="Kolliker R."/>
            <person name="Studer B."/>
        </authorList>
    </citation>
    <scope>NUCLEOTIDE SEQUENCE</scope>
    <source>
        <strain evidence="8">02402/16</strain>
        <tissue evidence="8">Leaf</tissue>
    </source>
</reference>
<evidence type="ECO:0000256" key="4">
    <source>
        <dbReference type="ARBA" id="ARBA00023163"/>
    </source>
</evidence>